<gene>
    <name evidence="2" type="ORF">GCM10022204_23680</name>
</gene>
<dbReference type="EMBL" id="BAAAYX010000009">
    <property type="protein sequence ID" value="GAA3705445.1"/>
    <property type="molecule type" value="Genomic_DNA"/>
</dbReference>
<evidence type="ECO:0000313" key="2">
    <source>
        <dbReference type="EMBL" id="GAA3705445.1"/>
    </source>
</evidence>
<sequence>MSYRITSDADRRIRAAYASEVPTLPAPTTASREIRLMGSIIPDATGRAYVDRSGRRPGAWLYTQDPQIDDEEPR</sequence>
<keyword evidence="3" id="KW-1185">Reference proteome</keyword>
<reference evidence="3" key="1">
    <citation type="journal article" date="2019" name="Int. J. Syst. Evol. Microbiol.">
        <title>The Global Catalogue of Microorganisms (GCM) 10K type strain sequencing project: providing services to taxonomists for standard genome sequencing and annotation.</title>
        <authorList>
            <consortium name="The Broad Institute Genomics Platform"/>
            <consortium name="The Broad Institute Genome Sequencing Center for Infectious Disease"/>
            <person name="Wu L."/>
            <person name="Ma J."/>
        </authorList>
    </citation>
    <scope>NUCLEOTIDE SEQUENCE [LARGE SCALE GENOMIC DNA]</scope>
    <source>
        <strain evidence="3">JCM 16548</strain>
    </source>
</reference>
<feature type="region of interest" description="Disordered" evidence="1">
    <location>
        <begin position="55"/>
        <end position="74"/>
    </location>
</feature>
<name>A0ABP7DGJ4_9ACTN</name>
<accession>A0ABP7DGJ4</accession>
<organism evidence="2 3">
    <name type="scientific">Microlunatus aurantiacus</name>
    <dbReference type="NCBI Taxonomy" id="446786"/>
    <lineage>
        <taxon>Bacteria</taxon>
        <taxon>Bacillati</taxon>
        <taxon>Actinomycetota</taxon>
        <taxon>Actinomycetes</taxon>
        <taxon>Propionibacteriales</taxon>
        <taxon>Propionibacteriaceae</taxon>
        <taxon>Microlunatus</taxon>
    </lineage>
</organism>
<proteinExistence type="predicted"/>
<dbReference type="Proteomes" id="UP001500051">
    <property type="component" value="Unassembled WGS sequence"/>
</dbReference>
<protein>
    <submittedName>
        <fullName evidence="2">Uncharacterized protein</fullName>
    </submittedName>
</protein>
<evidence type="ECO:0000313" key="3">
    <source>
        <dbReference type="Proteomes" id="UP001500051"/>
    </source>
</evidence>
<comment type="caution">
    <text evidence="2">The sequence shown here is derived from an EMBL/GenBank/DDBJ whole genome shotgun (WGS) entry which is preliminary data.</text>
</comment>
<evidence type="ECO:0000256" key="1">
    <source>
        <dbReference type="SAM" id="MobiDB-lite"/>
    </source>
</evidence>